<comment type="caution">
    <text evidence="1">The sequence shown here is derived from an EMBL/GenBank/DDBJ whole genome shotgun (WGS) entry which is preliminary data.</text>
</comment>
<evidence type="ECO:0000313" key="1">
    <source>
        <dbReference type="EMBL" id="RNA07123.1"/>
    </source>
</evidence>
<name>A0A3M7Q6Y5_BRAPC</name>
<evidence type="ECO:0000313" key="2">
    <source>
        <dbReference type="Proteomes" id="UP000276133"/>
    </source>
</evidence>
<keyword evidence="2" id="KW-1185">Reference proteome</keyword>
<dbReference type="Proteomes" id="UP000276133">
    <property type="component" value="Unassembled WGS sequence"/>
</dbReference>
<dbReference type="AlphaFoldDB" id="A0A3M7Q6Y5"/>
<dbReference type="EMBL" id="REGN01007151">
    <property type="protein sequence ID" value="RNA07123.1"/>
    <property type="molecule type" value="Genomic_DNA"/>
</dbReference>
<proteinExistence type="predicted"/>
<gene>
    <name evidence="1" type="ORF">BpHYR1_009274</name>
</gene>
<protein>
    <submittedName>
        <fullName evidence="1">Uncharacterized protein</fullName>
    </submittedName>
</protein>
<organism evidence="1 2">
    <name type="scientific">Brachionus plicatilis</name>
    <name type="common">Marine rotifer</name>
    <name type="synonym">Brachionus muelleri</name>
    <dbReference type="NCBI Taxonomy" id="10195"/>
    <lineage>
        <taxon>Eukaryota</taxon>
        <taxon>Metazoa</taxon>
        <taxon>Spiralia</taxon>
        <taxon>Gnathifera</taxon>
        <taxon>Rotifera</taxon>
        <taxon>Eurotatoria</taxon>
        <taxon>Monogononta</taxon>
        <taxon>Pseudotrocha</taxon>
        <taxon>Ploima</taxon>
        <taxon>Brachionidae</taxon>
        <taxon>Brachionus</taxon>
    </lineage>
</organism>
<accession>A0A3M7Q6Y5</accession>
<sequence length="60" mass="7283">MWNEVAFKERRKMLDQIIEKDYLSLVRGDKFFLHLNSKRSLKNYFKGPARSELNRNSSYN</sequence>
<reference evidence="1 2" key="1">
    <citation type="journal article" date="2018" name="Sci. Rep.">
        <title>Genomic signatures of local adaptation to the degree of environmental predictability in rotifers.</title>
        <authorList>
            <person name="Franch-Gras L."/>
            <person name="Hahn C."/>
            <person name="Garcia-Roger E.M."/>
            <person name="Carmona M.J."/>
            <person name="Serra M."/>
            <person name="Gomez A."/>
        </authorList>
    </citation>
    <scope>NUCLEOTIDE SEQUENCE [LARGE SCALE GENOMIC DNA]</scope>
    <source>
        <strain evidence="1">HYR1</strain>
    </source>
</reference>